<dbReference type="EMBL" id="JBJQND010000009">
    <property type="protein sequence ID" value="KAL3866765.1"/>
    <property type="molecule type" value="Genomic_DNA"/>
</dbReference>
<evidence type="ECO:0000313" key="3">
    <source>
        <dbReference type="Proteomes" id="UP001634394"/>
    </source>
</evidence>
<dbReference type="InterPro" id="IPR050870">
    <property type="entry name" value="FAST_kinase"/>
</dbReference>
<name>A0ABD3VYR4_SINWO</name>
<dbReference type="Proteomes" id="UP001634394">
    <property type="component" value="Unassembled WGS sequence"/>
</dbReference>
<sequence>MAARRLLSSCAWKFRPCATYRIFSIRDPILAFPFINVPHQNFSLLQIKMLHSFSFDTDDRQNIRNSSKDDSRSKLQRRSNHIQHLYKLYNLHLYQEKTLLARINKTAAQIKTSLGSSHDQNISELRRLYFSICDGLNSNVRKSLRQDLQKCSYEDLMVLFSLARVEDTPLFDLAFLFGEELVRRAEANREHLPHVPHYGLNFKSDISYYLIFFGLCYERKFVYLKFVSLFLTIIDNSFELVKALGESMGKACIMYSLLSIMAIGSSPPLLCEKLEQYVLKNLHLFSINDLGFVCMGFFTSRTKVTSHELMDKIAKALLDTDLTTVELMTVSYIFKTFRYTGYLSQNFYSEFGNKFVRSRLAETCKLVDVMHVIQTYTTMHIYNEPMFRLLEKVLLQWLDKSKFLGFRNKDLARVMEALGTFLYEPRDPDLYTKVEQFVIIKATSDGQHLFPRHTVDILVSLVNLGRFPQQLVSLCFSPEFQTLFTDDSNVMERDYQLLLLDRSVRLEMPQYSGPWIPADRIAMFQKTASEMESKQKEHRYALLRSFEALNSLLGKDRVHCHCILPHINTIDIEVRLNKSMTPVPFTPEKVGTVRNHLPQGVDVQSLWSDNKKVKNPKQFDRLAIEFVGVNQCQRGLDIPLGPMHLKVRQLKKLGYEICMVYPSDPVQVRALDMSQSDLYDYWKKRLTEEYSIVL</sequence>
<comment type="caution">
    <text evidence="2">The sequence shown here is derived from an EMBL/GenBank/DDBJ whole genome shotgun (WGS) entry which is preliminary data.</text>
</comment>
<evidence type="ECO:0000313" key="2">
    <source>
        <dbReference type="EMBL" id="KAL3866765.1"/>
    </source>
</evidence>
<feature type="domain" description="FAST kinase-like protein subdomain 2" evidence="1">
    <location>
        <begin position="496"/>
        <end position="584"/>
    </location>
</feature>
<dbReference type="Pfam" id="PF08368">
    <property type="entry name" value="FAST_2"/>
    <property type="match status" value="1"/>
</dbReference>
<reference evidence="2 3" key="1">
    <citation type="submission" date="2024-11" db="EMBL/GenBank/DDBJ databases">
        <title>Chromosome-level genome assembly of the freshwater bivalve Anodonta woodiana.</title>
        <authorList>
            <person name="Chen X."/>
        </authorList>
    </citation>
    <scope>NUCLEOTIDE SEQUENCE [LARGE SCALE GENOMIC DNA]</scope>
    <source>
        <strain evidence="2">MN2024</strain>
        <tissue evidence="2">Gills</tissue>
    </source>
</reference>
<evidence type="ECO:0000259" key="1">
    <source>
        <dbReference type="Pfam" id="PF08368"/>
    </source>
</evidence>
<accession>A0ABD3VYR4</accession>
<dbReference type="PANTHER" id="PTHR21228">
    <property type="entry name" value="FAST LEU-RICH DOMAIN-CONTAINING"/>
    <property type="match status" value="1"/>
</dbReference>
<dbReference type="AlphaFoldDB" id="A0ABD3VYR4"/>
<dbReference type="PANTHER" id="PTHR21228:SF40">
    <property type="entry name" value="LD45607P"/>
    <property type="match status" value="1"/>
</dbReference>
<protein>
    <recommendedName>
        <fullName evidence="1">FAST kinase-like protein subdomain 2 domain-containing protein</fullName>
    </recommendedName>
</protein>
<gene>
    <name evidence="2" type="ORF">ACJMK2_044041</name>
</gene>
<keyword evidence="3" id="KW-1185">Reference proteome</keyword>
<organism evidence="2 3">
    <name type="scientific">Sinanodonta woodiana</name>
    <name type="common">Chinese pond mussel</name>
    <name type="synonym">Anodonta woodiana</name>
    <dbReference type="NCBI Taxonomy" id="1069815"/>
    <lineage>
        <taxon>Eukaryota</taxon>
        <taxon>Metazoa</taxon>
        <taxon>Spiralia</taxon>
        <taxon>Lophotrochozoa</taxon>
        <taxon>Mollusca</taxon>
        <taxon>Bivalvia</taxon>
        <taxon>Autobranchia</taxon>
        <taxon>Heteroconchia</taxon>
        <taxon>Palaeoheterodonta</taxon>
        <taxon>Unionida</taxon>
        <taxon>Unionoidea</taxon>
        <taxon>Unionidae</taxon>
        <taxon>Unioninae</taxon>
        <taxon>Sinanodonta</taxon>
    </lineage>
</organism>
<proteinExistence type="predicted"/>
<dbReference type="InterPro" id="IPR013579">
    <property type="entry name" value="FAST_2"/>
</dbReference>